<gene>
    <name evidence="2" type="ORF">Y958_07385</name>
</gene>
<evidence type="ECO:0000313" key="2">
    <source>
        <dbReference type="EMBL" id="ASG20647.1"/>
    </source>
</evidence>
<dbReference type="RefSeq" id="WP_088871485.1">
    <property type="nucleotide sequence ID" value="NZ_CP022110.1"/>
</dbReference>
<proteinExistence type="predicted"/>
<sequence>MLTAQRLYVDANIIIYFVEAGGTLQQKAIEVFSHARANHISLITSEIMVGECLVGAHKTENQSLVDGYRQLFHELDVFQLMPVKLQTIEIAARMGAGYQMKLMDALHVATAIEAACDVFLTNDLKIRSGGELKVIQFSSL</sequence>
<name>A0A248JPL8_9PROT</name>
<reference evidence="2 3" key="1">
    <citation type="submission" date="2017-06" db="EMBL/GenBank/DDBJ databases">
        <title>Complete genome sequence of Nitrospirillum amazonense strain CBAmC, an endophytic nitrogen-fixing and plant growth-promoting bacterium, isolated from sugarcane.</title>
        <authorList>
            <person name="Schwab S."/>
            <person name="dos Santos Teixeira K.R."/>
            <person name="Simoes Araujo J.L."/>
            <person name="Soares Vidal M."/>
            <person name="Borges de Freitas H.R."/>
            <person name="Rivello Crivelaro A.L."/>
            <person name="Bueno de Camargo Nunes A."/>
            <person name="dos Santos C.M."/>
            <person name="Palmeira da Silva Rosa D."/>
            <person name="da Silva Padilha D."/>
            <person name="da Silva E."/>
            <person name="Araujo Terra L."/>
            <person name="Soares Mendes V."/>
            <person name="Farinelli L."/>
            <person name="Magalhaes Cruz L."/>
            <person name="Baldani J.I."/>
        </authorList>
    </citation>
    <scope>NUCLEOTIDE SEQUENCE [LARGE SCALE GENOMIC DNA]</scope>
    <source>
        <strain evidence="2 3">CBAmC</strain>
    </source>
</reference>
<accession>A0A248JPL8</accession>
<keyword evidence="3" id="KW-1185">Reference proteome</keyword>
<dbReference type="KEGG" id="nao:Y958_07385"/>
<dbReference type="EMBL" id="CP022110">
    <property type="protein sequence ID" value="ASG20647.1"/>
    <property type="molecule type" value="Genomic_DNA"/>
</dbReference>
<dbReference type="SUPFAM" id="SSF88723">
    <property type="entry name" value="PIN domain-like"/>
    <property type="match status" value="1"/>
</dbReference>
<dbReference type="InterPro" id="IPR002716">
    <property type="entry name" value="PIN_dom"/>
</dbReference>
<organism evidence="2 3">
    <name type="scientific">Nitrospirillum viridazoti CBAmc</name>
    <dbReference type="NCBI Taxonomy" id="1441467"/>
    <lineage>
        <taxon>Bacteria</taxon>
        <taxon>Pseudomonadati</taxon>
        <taxon>Pseudomonadota</taxon>
        <taxon>Alphaproteobacteria</taxon>
        <taxon>Rhodospirillales</taxon>
        <taxon>Azospirillaceae</taxon>
        <taxon>Nitrospirillum</taxon>
        <taxon>Nitrospirillum viridazoti</taxon>
    </lineage>
</organism>
<evidence type="ECO:0000259" key="1">
    <source>
        <dbReference type="Pfam" id="PF01850"/>
    </source>
</evidence>
<feature type="domain" description="PIN" evidence="1">
    <location>
        <begin position="8"/>
        <end position="127"/>
    </location>
</feature>
<evidence type="ECO:0000313" key="3">
    <source>
        <dbReference type="Proteomes" id="UP000197153"/>
    </source>
</evidence>
<dbReference type="Pfam" id="PF01850">
    <property type="entry name" value="PIN"/>
    <property type="match status" value="1"/>
</dbReference>
<protein>
    <recommendedName>
        <fullName evidence="1">PIN domain-containing protein</fullName>
    </recommendedName>
</protein>
<dbReference type="CDD" id="cd09854">
    <property type="entry name" value="PIN_VapC-like"/>
    <property type="match status" value="1"/>
</dbReference>
<dbReference type="Proteomes" id="UP000197153">
    <property type="component" value="Chromosome 1"/>
</dbReference>
<dbReference type="AlphaFoldDB" id="A0A248JPL8"/>
<dbReference type="InterPro" id="IPR029060">
    <property type="entry name" value="PIN-like_dom_sf"/>
</dbReference>
<dbReference type="Gene3D" id="3.40.50.1010">
    <property type="entry name" value="5'-nuclease"/>
    <property type="match status" value="1"/>
</dbReference>